<proteinExistence type="predicted"/>
<evidence type="ECO:0000313" key="2">
    <source>
        <dbReference type="Proteomes" id="UP000182235"/>
    </source>
</evidence>
<gene>
    <name evidence="1" type="ORF">AJ78_03940</name>
</gene>
<organism evidence="1 2">
    <name type="scientific">Emergomyces pasteurianus Ep9510</name>
    <dbReference type="NCBI Taxonomy" id="1447872"/>
    <lineage>
        <taxon>Eukaryota</taxon>
        <taxon>Fungi</taxon>
        <taxon>Dikarya</taxon>
        <taxon>Ascomycota</taxon>
        <taxon>Pezizomycotina</taxon>
        <taxon>Eurotiomycetes</taxon>
        <taxon>Eurotiomycetidae</taxon>
        <taxon>Onygenales</taxon>
        <taxon>Ajellomycetaceae</taxon>
        <taxon>Emergomyces</taxon>
    </lineage>
</organism>
<reference evidence="1 2" key="1">
    <citation type="submission" date="2015-07" db="EMBL/GenBank/DDBJ databases">
        <title>Emmonsia species relationships and genome sequence.</title>
        <authorList>
            <consortium name="The Broad Institute Genomics Platform"/>
            <person name="Cuomo C.A."/>
            <person name="Munoz J.F."/>
            <person name="Imamovic A."/>
            <person name="Priest M.E."/>
            <person name="Young S."/>
            <person name="Clay O.K."/>
            <person name="McEwen J.G."/>
        </authorList>
    </citation>
    <scope>NUCLEOTIDE SEQUENCE [LARGE SCALE GENOMIC DNA]</scope>
    <source>
        <strain evidence="1 2">UAMH 9510</strain>
    </source>
</reference>
<evidence type="ECO:0000313" key="1">
    <source>
        <dbReference type="EMBL" id="OJD15843.1"/>
    </source>
</evidence>
<keyword evidence="2" id="KW-1185">Reference proteome</keyword>
<dbReference type="AlphaFoldDB" id="A0A1J9Q6I4"/>
<name>A0A1J9Q6I4_9EURO</name>
<dbReference type="VEuPathDB" id="FungiDB:AJ78_03940"/>
<dbReference type="EMBL" id="LGRN01000135">
    <property type="protein sequence ID" value="OJD15843.1"/>
    <property type="molecule type" value="Genomic_DNA"/>
</dbReference>
<protein>
    <submittedName>
        <fullName evidence="1">Uncharacterized protein</fullName>
    </submittedName>
</protein>
<sequence>MSVFSPQQKSQVSASRAGIDFNERISSIVNATEHLSTRGAPKLRCYNNHDVKHKFAADARYAILEVGKEQDDIMNKNIYKVARKFCSESHGHKFNGRTGKAEKVYWFPNAWKNFRQSVVPVSIRVLDYGRVGRLDGRVCGDMMTTLISGCIADGSSSINHFRGGELSDGIGWVYHIFCNEDYCYG</sequence>
<dbReference type="Proteomes" id="UP000182235">
    <property type="component" value="Unassembled WGS sequence"/>
</dbReference>
<accession>A0A1J9Q6I4</accession>
<dbReference type="OrthoDB" id="4175348at2759"/>
<comment type="caution">
    <text evidence="1">The sequence shown here is derived from an EMBL/GenBank/DDBJ whole genome shotgun (WGS) entry which is preliminary data.</text>
</comment>